<dbReference type="Pfam" id="PF00702">
    <property type="entry name" value="Hydrolase"/>
    <property type="match status" value="1"/>
</dbReference>
<dbReference type="EMBL" id="JAAGOH010000017">
    <property type="protein sequence ID" value="NDY92373.1"/>
    <property type="molecule type" value="Genomic_DNA"/>
</dbReference>
<dbReference type="AlphaFoldDB" id="A0A7C9PHU9"/>
<dbReference type="NCBIfam" id="TIGR01549">
    <property type="entry name" value="HAD-SF-IA-v1"/>
    <property type="match status" value="1"/>
</dbReference>
<name>A0A7C9PHU9_9BURK</name>
<organism evidence="1 2">
    <name type="scientific">Ideonella livida</name>
    <dbReference type="NCBI Taxonomy" id="2707176"/>
    <lineage>
        <taxon>Bacteria</taxon>
        <taxon>Pseudomonadati</taxon>
        <taxon>Pseudomonadota</taxon>
        <taxon>Betaproteobacteria</taxon>
        <taxon>Burkholderiales</taxon>
        <taxon>Sphaerotilaceae</taxon>
        <taxon>Ideonella</taxon>
    </lineage>
</organism>
<dbReference type="PANTHER" id="PTHR43611">
    <property type="entry name" value="ALPHA-D-GLUCOSE 1-PHOSPHATE PHOSPHATASE"/>
    <property type="match status" value="1"/>
</dbReference>
<dbReference type="CDD" id="cd02603">
    <property type="entry name" value="HAD_sEH-N_like"/>
    <property type="match status" value="1"/>
</dbReference>
<sequence length="214" mass="23632">MSTKPHVIFDFGVVLFRWRPEVVLRQTLPGRVRDAASAAHWKAQIFQDYGGDWGDFDAGLLEVPELVARIATRTGLTPAEVLTVVQAVPPELEIKAGTVAIVQALRAAGHRLFYLSNMPEPYARHLETHHPLREWFEDGVFSARVRQRKPDPAIFHTALRQFGIPAADALFIDDHPANIATARGLGLPGLLFESPEQLARDLRGRGLAVPAVIA</sequence>
<protein>
    <submittedName>
        <fullName evidence="1">HAD family phosphatase</fullName>
    </submittedName>
</protein>
<dbReference type="RefSeq" id="WP_163458225.1">
    <property type="nucleotide sequence ID" value="NZ_JAAGOH010000017.1"/>
</dbReference>
<keyword evidence="2" id="KW-1185">Reference proteome</keyword>
<dbReference type="Proteomes" id="UP000484255">
    <property type="component" value="Unassembled WGS sequence"/>
</dbReference>
<dbReference type="Gene3D" id="3.40.50.1000">
    <property type="entry name" value="HAD superfamily/HAD-like"/>
    <property type="match status" value="1"/>
</dbReference>
<accession>A0A7C9PHU9</accession>
<dbReference type="SUPFAM" id="SSF56784">
    <property type="entry name" value="HAD-like"/>
    <property type="match status" value="1"/>
</dbReference>
<evidence type="ECO:0000313" key="2">
    <source>
        <dbReference type="Proteomes" id="UP000484255"/>
    </source>
</evidence>
<reference evidence="1 2" key="1">
    <citation type="submission" date="2020-02" db="EMBL/GenBank/DDBJ databases">
        <title>Ideonella bacterium strain TBM-1.</title>
        <authorList>
            <person name="Chen W.-M."/>
        </authorList>
    </citation>
    <scope>NUCLEOTIDE SEQUENCE [LARGE SCALE GENOMIC DNA]</scope>
    <source>
        <strain evidence="1 2">TBM-1</strain>
    </source>
</reference>
<comment type="caution">
    <text evidence="1">The sequence shown here is derived from an EMBL/GenBank/DDBJ whole genome shotgun (WGS) entry which is preliminary data.</text>
</comment>
<proteinExistence type="predicted"/>
<dbReference type="InterPro" id="IPR023214">
    <property type="entry name" value="HAD_sf"/>
</dbReference>
<gene>
    <name evidence="1" type="ORF">G3A44_14380</name>
</gene>
<evidence type="ECO:0000313" key="1">
    <source>
        <dbReference type="EMBL" id="NDY92373.1"/>
    </source>
</evidence>
<dbReference type="NCBIfam" id="TIGR01509">
    <property type="entry name" value="HAD-SF-IA-v3"/>
    <property type="match status" value="1"/>
</dbReference>
<dbReference type="InterPro" id="IPR036412">
    <property type="entry name" value="HAD-like_sf"/>
</dbReference>
<dbReference type="PANTHER" id="PTHR43611:SF3">
    <property type="entry name" value="FLAVIN MONONUCLEOTIDE HYDROLASE 1, CHLOROPLATIC"/>
    <property type="match status" value="1"/>
</dbReference>
<dbReference type="InterPro" id="IPR006439">
    <property type="entry name" value="HAD-SF_hydro_IA"/>
</dbReference>